<evidence type="ECO:0000256" key="3">
    <source>
        <dbReference type="ARBA" id="ARBA00022737"/>
    </source>
</evidence>
<dbReference type="GO" id="GO:0006357">
    <property type="term" value="P:regulation of transcription by RNA polymerase II"/>
    <property type="evidence" value="ECO:0007669"/>
    <property type="project" value="TreeGrafter"/>
</dbReference>
<feature type="compositionally biased region" description="Basic and acidic residues" evidence="7">
    <location>
        <begin position="72"/>
        <end position="92"/>
    </location>
</feature>
<dbReference type="PANTHER" id="PTHR15856">
    <property type="entry name" value="PHD FINGER PROTEIN 20-RELATED"/>
    <property type="match status" value="1"/>
</dbReference>
<evidence type="ECO:0000313" key="9">
    <source>
        <dbReference type="Proteomes" id="UP000515202"/>
    </source>
</evidence>
<evidence type="ECO:0000259" key="8">
    <source>
        <dbReference type="SMART" id="SM00249"/>
    </source>
</evidence>
<feature type="compositionally biased region" description="Polar residues" evidence="7">
    <location>
        <begin position="382"/>
        <end position="391"/>
    </location>
</feature>
<feature type="region of interest" description="Disordered" evidence="7">
    <location>
        <begin position="719"/>
        <end position="761"/>
    </location>
</feature>
<dbReference type="GeneID" id="105301238"/>
<dbReference type="InterPro" id="IPR001965">
    <property type="entry name" value="Znf_PHD"/>
</dbReference>
<feature type="compositionally biased region" description="Polar residues" evidence="7">
    <location>
        <begin position="130"/>
        <end position="147"/>
    </location>
</feature>
<keyword evidence="3" id="KW-0677">Repeat</keyword>
<dbReference type="AlphaFoldDB" id="A0A6P6BKA9"/>
<gene>
    <name evidence="10" type="primary">PHF20L1</name>
</gene>
<feature type="compositionally biased region" description="Basic residues" evidence="7">
    <location>
        <begin position="423"/>
        <end position="436"/>
    </location>
</feature>
<dbReference type="SMART" id="SM00249">
    <property type="entry name" value="PHD"/>
    <property type="match status" value="1"/>
</dbReference>
<feature type="compositionally biased region" description="Acidic residues" evidence="7">
    <location>
        <begin position="739"/>
        <end position="752"/>
    </location>
</feature>
<evidence type="ECO:0000256" key="4">
    <source>
        <dbReference type="ARBA" id="ARBA00022771"/>
    </source>
</evidence>
<dbReference type="GO" id="GO:0005634">
    <property type="term" value="C:nucleus"/>
    <property type="evidence" value="ECO:0007669"/>
    <property type="project" value="UniProtKB-SubCell"/>
</dbReference>
<reference evidence="10" key="1">
    <citation type="submission" date="2025-08" db="UniProtKB">
        <authorList>
            <consortium name="RefSeq"/>
        </authorList>
    </citation>
    <scope>IDENTIFICATION</scope>
    <source>
        <tissue evidence="10">Kidney</tissue>
    </source>
</reference>
<evidence type="ECO:0000313" key="10">
    <source>
        <dbReference type="RefSeq" id="XP_023375466.1"/>
    </source>
</evidence>
<dbReference type="Gene3D" id="3.30.40.10">
    <property type="entry name" value="Zinc/RING finger domain, C3HC4 (zinc finger)"/>
    <property type="match status" value="1"/>
</dbReference>
<dbReference type="CTD" id="51105"/>
<dbReference type="Pfam" id="PF16660">
    <property type="entry name" value="PHD20L1_u1"/>
    <property type="match status" value="1"/>
</dbReference>
<dbReference type="InterPro" id="IPR043449">
    <property type="entry name" value="PHF20-like"/>
</dbReference>
<feature type="domain" description="Zinc finger PHD-type" evidence="8">
    <location>
        <begin position="540"/>
        <end position="584"/>
    </location>
</feature>
<feature type="compositionally biased region" description="Polar residues" evidence="7">
    <location>
        <begin position="60"/>
        <end position="71"/>
    </location>
</feature>
<comment type="subcellular location">
    <subcellularLocation>
        <location evidence="1">Nucleus</location>
    </subcellularLocation>
</comment>
<evidence type="ECO:0000256" key="7">
    <source>
        <dbReference type="SAM" id="MobiDB-lite"/>
    </source>
</evidence>
<feature type="compositionally biased region" description="Basic and acidic residues" evidence="7">
    <location>
        <begin position="368"/>
        <end position="381"/>
    </location>
</feature>
<feature type="compositionally biased region" description="Polar residues" evidence="7">
    <location>
        <begin position="190"/>
        <end position="221"/>
    </location>
</feature>
<proteinExistence type="predicted"/>
<dbReference type="Pfam" id="PF20826">
    <property type="entry name" value="PHD_5"/>
    <property type="match status" value="1"/>
</dbReference>
<keyword evidence="5" id="KW-0862">Zinc</keyword>
<dbReference type="PROSITE" id="PS01359">
    <property type="entry name" value="ZF_PHD_1"/>
    <property type="match status" value="1"/>
</dbReference>
<feature type="compositionally biased region" description="Polar residues" evidence="7">
    <location>
        <begin position="257"/>
        <end position="270"/>
    </location>
</feature>
<keyword evidence="9" id="KW-1185">Reference proteome</keyword>
<feature type="compositionally biased region" description="Basic residues" evidence="7">
    <location>
        <begin position="280"/>
        <end position="291"/>
    </location>
</feature>
<dbReference type="Proteomes" id="UP000515202">
    <property type="component" value="Unplaced"/>
</dbReference>
<keyword evidence="4" id="KW-0863">Zinc-finger</keyword>
<dbReference type="GO" id="GO:0044545">
    <property type="term" value="C:NSL complex"/>
    <property type="evidence" value="ECO:0007669"/>
    <property type="project" value="TreeGrafter"/>
</dbReference>
<protein>
    <submittedName>
        <fullName evidence="10">PHD finger protein 20-like protein 1 isoform X4</fullName>
    </submittedName>
</protein>
<accession>A0A6P6BKA9</accession>
<dbReference type="PANTHER" id="PTHR15856:SF26">
    <property type="entry name" value="PHD FINGER PROTEIN 20-LIKE PROTEIN 1"/>
    <property type="match status" value="1"/>
</dbReference>
<dbReference type="InterPro" id="IPR011011">
    <property type="entry name" value="Znf_FYVE_PHD"/>
</dbReference>
<keyword evidence="2" id="KW-0479">Metal-binding</keyword>
<evidence type="ECO:0000256" key="6">
    <source>
        <dbReference type="ARBA" id="ARBA00023242"/>
    </source>
</evidence>
<dbReference type="RefSeq" id="XP_023375466.1">
    <property type="nucleotide sequence ID" value="XM_023519698.1"/>
</dbReference>
<organism evidence="9 10">
    <name type="scientific">Pteropus vampyrus</name>
    <name type="common">Large flying fox</name>
    <dbReference type="NCBI Taxonomy" id="132908"/>
    <lineage>
        <taxon>Eukaryota</taxon>
        <taxon>Metazoa</taxon>
        <taxon>Chordata</taxon>
        <taxon>Craniata</taxon>
        <taxon>Vertebrata</taxon>
        <taxon>Euteleostomi</taxon>
        <taxon>Mammalia</taxon>
        <taxon>Eutheria</taxon>
        <taxon>Laurasiatheria</taxon>
        <taxon>Chiroptera</taxon>
        <taxon>Yinpterochiroptera</taxon>
        <taxon>Pteropodoidea</taxon>
        <taxon>Pteropodidae</taxon>
        <taxon>Pteropodinae</taxon>
        <taxon>Pteropus</taxon>
    </lineage>
</organism>
<dbReference type="GO" id="GO:0008270">
    <property type="term" value="F:zinc ion binding"/>
    <property type="evidence" value="ECO:0007669"/>
    <property type="project" value="UniProtKB-KW"/>
</dbReference>
<evidence type="ECO:0000256" key="1">
    <source>
        <dbReference type="ARBA" id="ARBA00004123"/>
    </source>
</evidence>
<feature type="region of interest" description="Disordered" evidence="7">
    <location>
        <begin position="161"/>
        <end position="334"/>
    </location>
</feature>
<name>A0A6P6BKA9_PTEVA</name>
<feature type="region of interest" description="Disordered" evidence="7">
    <location>
        <begin position="54"/>
        <end position="149"/>
    </location>
</feature>
<evidence type="ECO:0000256" key="2">
    <source>
        <dbReference type="ARBA" id="ARBA00022723"/>
    </source>
</evidence>
<evidence type="ECO:0000256" key="5">
    <source>
        <dbReference type="ARBA" id="ARBA00022833"/>
    </source>
</evidence>
<feature type="compositionally biased region" description="Polar residues" evidence="7">
    <location>
        <begin position="319"/>
        <end position="329"/>
    </location>
</feature>
<feature type="region of interest" description="Disordered" evidence="7">
    <location>
        <begin position="362"/>
        <end position="442"/>
    </location>
</feature>
<sequence length="835" mass="93321">MHIKAMPEDAKGQFLFQVKSQHPLSWCCPIDPAGSCNQSMGSEDWIALVKAAAAAAAKNKTGNKPRTSANSNKDKEKDERKWFKVPSKKEETSTSVATPEVEKKEDAPTSSDTFVGLHVENVPKMVFPQPESTLSNKRKSSQGNSFQAKRARLNKITGLLASKAVGVDGAEKKEDYSETAPMLEQAISPKPQSQKKNEADISSSANTQKPALLSSTLSSGKARSKKCKHESGDSSGCIKPPKSPLPPELIQVEDLTLVSQLSSSVINKTSPPQPVNPPRPFKHSERRRRSQRLATLPMPDDSVEKVSPPSPAADGKVFSISSQDQQESSVPEVPDVAHLSLEKLGPCLPLDLSRASEVSAPLLAPDPSYHDDCPRAEKEDTQMLTNPSSKAVTDGRGAPTASGKRKEKDKEKKEKRDKDHYKPKQKKKKKKKKKSKQHDYSDYEDSSLEFLERCSSPLTRSSGSSLALRSMFTEKNTTYQYPRAILSVDLSGENLTDVEFLDDSSTESLLLSGDEYNQDFDSTNFEESQDEDDALNEIVRCVCELDEENGFMIQCEECLCWQHSACMGLLEESIPEQYICYVCRDPPGQRWSARYRYDKDWLNNGRMCGLSFLKENYSHLNAKKIVSTHHLLADVCGVAKVLHGLQLKIGILKNKHHPDLHLWACSGKRKDQDQIIAGAEKKITVQDTVTQEEKKYVQNHKEPPRLPLKMEGTYITSEHSYQKPQSFGPDRRPHADPGSSDDDDISSFEEEQEFHTREKNRLLYSVKEDGLPEKKKPAEKNTVFACNDKKSTADPGDSHLQWQLNLLTHIENVQNEVASRMDLIEKEVDGNCRRI</sequence>
<dbReference type="SUPFAM" id="SSF57903">
    <property type="entry name" value="FYVE/PHD zinc finger"/>
    <property type="match status" value="1"/>
</dbReference>
<dbReference type="CDD" id="cd15633">
    <property type="entry name" value="PHD_PHF20L1"/>
    <property type="match status" value="1"/>
</dbReference>
<dbReference type="InterPro" id="IPR019786">
    <property type="entry name" value="Zinc_finger_PHD-type_CS"/>
</dbReference>
<keyword evidence="6" id="KW-0539">Nucleus</keyword>
<dbReference type="InterPro" id="IPR013083">
    <property type="entry name" value="Znf_RING/FYVE/PHD"/>
</dbReference>
<feature type="compositionally biased region" description="Basic and acidic residues" evidence="7">
    <location>
        <begin position="404"/>
        <end position="422"/>
    </location>
</feature>